<dbReference type="Proteomes" id="UP000626109">
    <property type="component" value="Unassembled WGS sequence"/>
</dbReference>
<comment type="caution">
    <text evidence="2">The sequence shown here is derived from an EMBL/GenBank/DDBJ whole genome shotgun (WGS) entry which is preliminary data.</text>
</comment>
<evidence type="ECO:0000256" key="1">
    <source>
        <dbReference type="SAM" id="MobiDB-lite"/>
    </source>
</evidence>
<name>A0A813K5S7_POLGL</name>
<sequence>MVEQASPFWVSVARSSGFRRLHRTGCCPIRRENCWGSMSVYEIKPGIADAACKDCQRKGAMTAEPTADSSSSSGSSSSDEDEQVGAMSLAARRAYVDANVDADLQYLWEDSQVEEGLQYRLAQHYKSVRLFGTLGDDRGEVRIALKADYDMDPANGPAIRAQVGAAVCAWESAKDFTQQENKLRAESKILGAPRIVAHSDKLAMKRAVEGAHGKIPDAECPSTDYLSGKIEDIEEGEVMASPLDEVVSRKEAGHATLDLTSAFDGQGRLRLTKAKHKGKLPTTTEELRTKYRIEGNLWLMLAAKFRNKPWLVGTDANTFQTFASYILGEKVALIEIPKADGTGMQQLGPPWQLVLHYEYTLRREALKRVQEGDGSLTLDAALRQVTKDSELKELCFTGPLALSRMANNKRGHPGLPEPDTKKKSKGKEGKGKSKGKESKGKGGGKAKGKLLANTPDGRKICFAFGAAKGCDGTCGMVHTCRNPGCTIEPVAQPPANEPFSRPQPVKELSPILKAAQSGRQLRVLYLYAGLPRKCDVQTCLLELASTWSFTLRMKEVDQLRSADQDVTVDTFWKSLMDSVDNKDWDVVIATPPCHTHSRARHTWRTSPGPRPLRSFTYPWGFPWLDDDRWQQCKTANICVERTFDAVCHAHAAGAFHLVEHPEDLGITPSGEMPASLWQLQQMMEIQITTGACTWALYQCGVGAETPKPTRLLSDLPAARLEPFQGWPKFTSGRRYLGPLPSHCGHVHSKRLLGKTVDGSWRTSPASAYPEGMCKWLALLIVRSCFDDALKVGETLSNPPPPSKPGITVVSLVGASGVSEAGASKPGITFGSLVGASGASETGASDPGITFGSLVGASGASEAGASNPGITFGSLVGASGASEAGASDPGITFGSLVGASGASEAGASDPGITFGSLVGASGASEAGASDPGITVGSLAGAIGVSDAESEIAAETEAELEAGNEGRPLLTFWDGKKANFNDGFGLCSPGRWKPAKRGHSMLTQQSEFCEKLRDTIDQFVAEVFPDQQRMVIALALGKVTKQPFTDERLATLRKAWFELLTDPRQAAELPEFQPFYLYAMSQSLRSMGDPDWEVVGDIPNGYASGVPVGLGYEMPRTPKVFRKKVRWRKYDDSDALFDMKNYVSAREAETDLEKQFRSEETLGMMFPVSLPVAKAMYPGDRLRIAAQGAIKKPDGSYRALHDGTHGVRVNNEIRTRDQLEYPGPAEEARAMEIAKEEMPGVHFTLAADIRKAHRRVLHRKQDWGLMACRSHRDPEVIWINRVGTFGIGSIAYWWGRLAAAAGRFVLRTCGTSFLLMSIFADDLKVLAGGADKWKVILRVYTAWIMIGAPFAWEKFRGGLELDWVGYWLDYTDFRLGLSERRTLWLCEWLRSATGNNTVLVRRFAEGLGRLGFAAQTLVWMKPFMAPLYSWAAAVPDGAALRPPLLVQLAVAFILDGLSDGQYKVSCSSPEVAKGEVFRTDSKRADDMVVLGGWETRGNLDTKTARWFSLKLTKEQVPFLFKEGKGSSWSITSSELLASMIAVQLFTTVDDKAQRSSAEVVCTAGTDNRANEALSLKRSSTKLPLMLIMMQLAQMLARRRMRLQLCWRPRDENTEADDLTNDLFGAFDPNLRMEITWEIIEKELLEKLLAVQHTFE</sequence>
<dbReference type="PANTHER" id="PTHR33050:SF7">
    <property type="entry name" value="RIBONUCLEASE H"/>
    <property type="match status" value="1"/>
</dbReference>
<dbReference type="EMBL" id="CAJNNW010027815">
    <property type="protein sequence ID" value="CAE8693219.1"/>
    <property type="molecule type" value="Genomic_DNA"/>
</dbReference>
<feature type="region of interest" description="Disordered" evidence="1">
    <location>
        <begin position="63"/>
        <end position="83"/>
    </location>
</feature>
<dbReference type="PANTHER" id="PTHR33050">
    <property type="entry name" value="REVERSE TRANSCRIPTASE DOMAIN-CONTAINING PROTEIN"/>
    <property type="match status" value="1"/>
</dbReference>
<organism evidence="2 3">
    <name type="scientific">Polarella glacialis</name>
    <name type="common">Dinoflagellate</name>
    <dbReference type="NCBI Taxonomy" id="89957"/>
    <lineage>
        <taxon>Eukaryota</taxon>
        <taxon>Sar</taxon>
        <taxon>Alveolata</taxon>
        <taxon>Dinophyceae</taxon>
        <taxon>Suessiales</taxon>
        <taxon>Suessiaceae</taxon>
        <taxon>Polarella</taxon>
    </lineage>
</organism>
<accession>A0A813K5S7</accession>
<feature type="region of interest" description="Disordered" evidence="1">
    <location>
        <begin position="405"/>
        <end position="451"/>
    </location>
</feature>
<proteinExistence type="predicted"/>
<protein>
    <submittedName>
        <fullName evidence="2">Uncharacterized protein</fullName>
    </submittedName>
</protein>
<gene>
    <name evidence="2" type="ORF">PGLA2088_LOCUS28293</name>
</gene>
<dbReference type="InterPro" id="IPR052055">
    <property type="entry name" value="Hepadnavirus_pol/RT"/>
</dbReference>
<feature type="compositionally biased region" description="Basic and acidic residues" evidence="1">
    <location>
        <begin position="418"/>
        <end position="440"/>
    </location>
</feature>
<evidence type="ECO:0000313" key="2">
    <source>
        <dbReference type="EMBL" id="CAE8693219.1"/>
    </source>
</evidence>
<reference evidence="2" key="1">
    <citation type="submission" date="2021-02" db="EMBL/GenBank/DDBJ databases">
        <authorList>
            <person name="Dougan E. K."/>
            <person name="Rhodes N."/>
            <person name="Thang M."/>
            <person name="Chan C."/>
        </authorList>
    </citation>
    <scope>NUCLEOTIDE SEQUENCE</scope>
</reference>
<feature type="non-terminal residue" evidence="2">
    <location>
        <position position="1"/>
    </location>
</feature>
<evidence type="ECO:0000313" key="3">
    <source>
        <dbReference type="Proteomes" id="UP000626109"/>
    </source>
</evidence>